<dbReference type="EMBL" id="CAJNNV010025445">
    <property type="protein sequence ID" value="CAE8614529.1"/>
    <property type="molecule type" value="Genomic_DNA"/>
</dbReference>
<dbReference type="GO" id="GO:0005524">
    <property type="term" value="F:ATP binding"/>
    <property type="evidence" value="ECO:0007669"/>
    <property type="project" value="InterPro"/>
</dbReference>
<feature type="domain" description="ATPase F1/V1/A1 complex alpha/beta subunit nucleotide-binding" evidence="2">
    <location>
        <begin position="1"/>
        <end position="197"/>
    </location>
</feature>
<sequence>RVGFAGPPGSGKSSALRMLVASQAPDTAVVFAALRPRASLEKELAAAGLAPTGGAPKLVLHTDPHSATPAERYLLVLTAFRVAHELTRSHRHVLLALDDLTGFAEAAAELTAGASSGALPLPAAQVVAALLDAAGNLEVAGGRQQALSVAAVFDLDPEDELPPLPRELWRTAEPSLDVCLNFSARLAAGGVLPAIHADQLLAGSHSPRYQAPLLRALRSEFQALLLRSRELQERLEMGKQLGLHAELQDVEELGSAVVARALLAHSVPRTPRELAVLVCSSVVFYFPRTRPPSRTEVAKFQAAVLKSISTSHPDLWEALGSSCESAPTSAESAETALETTELDGRLLRHLGEALLAHRFEFELTRPGEL</sequence>
<name>A0A813FQM2_POLGL</name>
<reference evidence="3" key="1">
    <citation type="submission" date="2021-02" db="EMBL/GenBank/DDBJ databases">
        <authorList>
            <person name="Dougan E. K."/>
            <person name="Rhodes N."/>
            <person name="Thang M."/>
            <person name="Chan C."/>
        </authorList>
    </citation>
    <scope>NUCLEOTIDE SEQUENCE</scope>
</reference>
<organism evidence="3 4">
    <name type="scientific">Polarella glacialis</name>
    <name type="common">Dinoflagellate</name>
    <dbReference type="NCBI Taxonomy" id="89957"/>
    <lineage>
        <taxon>Eukaryota</taxon>
        <taxon>Sar</taxon>
        <taxon>Alveolata</taxon>
        <taxon>Dinophyceae</taxon>
        <taxon>Suessiales</taxon>
        <taxon>Suessiaceae</taxon>
        <taxon>Polarella</taxon>
    </lineage>
</organism>
<dbReference type="OMA" id="FRSITMF"/>
<dbReference type="Pfam" id="PF00006">
    <property type="entry name" value="ATP-synt_ab"/>
    <property type="match status" value="1"/>
</dbReference>
<comment type="caution">
    <text evidence="3">The sequence shown here is derived from an EMBL/GenBank/DDBJ whole genome shotgun (WGS) entry which is preliminary data.</text>
</comment>
<feature type="non-terminal residue" evidence="3">
    <location>
        <position position="369"/>
    </location>
</feature>
<gene>
    <name evidence="3" type="ORF">PGLA1383_LOCUS32251</name>
</gene>
<dbReference type="Gene3D" id="3.40.50.300">
    <property type="entry name" value="P-loop containing nucleotide triphosphate hydrolases"/>
    <property type="match status" value="1"/>
</dbReference>
<keyword evidence="4" id="KW-1185">Reference proteome</keyword>
<evidence type="ECO:0000259" key="2">
    <source>
        <dbReference type="Pfam" id="PF00006"/>
    </source>
</evidence>
<evidence type="ECO:0000313" key="3">
    <source>
        <dbReference type="EMBL" id="CAE8614529.1"/>
    </source>
</evidence>
<evidence type="ECO:0000313" key="4">
    <source>
        <dbReference type="Proteomes" id="UP000654075"/>
    </source>
</evidence>
<dbReference type="SUPFAM" id="SSF52540">
    <property type="entry name" value="P-loop containing nucleoside triphosphate hydrolases"/>
    <property type="match status" value="1"/>
</dbReference>
<comment type="similarity">
    <text evidence="1">Belongs to the ATPase alpha/beta chains family.</text>
</comment>
<evidence type="ECO:0000256" key="1">
    <source>
        <dbReference type="ARBA" id="ARBA00008936"/>
    </source>
</evidence>
<dbReference type="Proteomes" id="UP000654075">
    <property type="component" value="Unassembled WGS sequence"/>
</dbReference>
<proteinExistence type="inferred from homology"/>
<dbReference type="InterPro" id="IPR000194">
    <property type="entry name" value="ATPase_F1/V1/A1_a/bsu_nucl-bd"/>
</dbReference>
<accession>A0A813FQM2</accession>
<dbReference type="InterPro" id="IPR027417">
    <property type="entry name" value="P-loop_NTPase"/>
</dbReference>
<dbReference type="AlphaFoldDB" id="A0A813FQM2"/>
<protein>
    <recommendedName>
        <fullName evidence="2">ATPase F1/V1/A1 complex alpha/beta subunit nucleotide-binding domain-containing protein</fullName>
    </recommendedName>
</protein>
<dbReference type="OrthoDB" id="427532at2759"/>